<evidence type="ECO:0000313" key="1">
    <source>
        <dbReference type="EMBL" id="EYD76116.1"/>
    </source>
</evidence>
<sequence length="80" mass="8471">MKARNAGRKRPCGPGQFYCFRCREPRAPAAGMVDYLALSPRAGNLRGLCGSCGALMHRRALLGSIATVMPGVAVQIVQAP</sequence>
<dbReference type="HOGENOM" id="CLU_2587555_0_0_5"/>
<dbReference type="RefSeq" id="WP_037279013.1">
    <property type="nucleotide sequence ID" value="NZ_KK088559.1"/>
</dbReference>
<dbReference type="AlphaFoldDB" id="A0A017HP22"/>
<gene>
    <name evidence="1" type="ORF">Rumeso_02305</name>
</gene>
<dbReference type="STRING" id="442562.Rumeso_02305"/>
<dbReference type="EMBL" id="AOSK01000059">
    <property type="protein sequence ID" value="EYD76116.1"/>
    <property type="molecule type" value="Genomic_DNA"/>
</dbReference>
<protein>
    <submittedName>
        <fullName evidence="1">Uncharacterized protein</fullName>
    </submittedName>
</protein>
<organism evidence="1 2">
    <name type="scientific">Rubellimicrobium mesophilum DSM 19309</name>
    <dbReference type="NCBI Taxonomy" id="442562"/>
    <lineage>
        <taxon>Bacteria</taxon>
        <taxon>Pseudomonadati</taxon>
        <taxon>Pseudomonadota</taxon>
        <taxon>Alphaproteobacteria</taxon>
        <taxon>Rhodobacterales</taxon>
        <taxon>Roseobacteraceae</taxon>
        <taxon>Rubellimicrobium</taxon>
    </lineage>
</organism>
<accession>A0A017HP22</accession>
<dbReference type="Proteomes" id="UP000019666">
    <property type="component" value="Unassembled WGS sequence"/>
</dbReference>
<keyword evidence="2" id="KW-1185">Reference proteome</keyword>
<dbReference type="OrthoDB" id="8546410at2"/>
<name>A0A017HP22_9RHOB</name>
<proteinExistence type="predicted"/>
<comment type="caution">
    <text evidence="1">The sequence shown here is derived from an EMBL/GenBank/DDBJ whole genome shotgun (WGS) entry which is preliminary data.</text>
</comment>
<evidence type="ECO:0000313" key="2">
    <source>
        <dbReference type="Proteomes" id="UP000019666"/>
    </source>
</evidence>
<reference evidence="1 2" key="1">
    <citation type="submission" date="2013-02" db="EMBL/GenBank/DDBJ databases">
        <authorList>
            <person name="Fiebig A."/>
            <person name="Goeker M."/>
            <person name="Klenk H.-P.P."/>
        </authorList>
    </citation>
    <scope>NUCLEOTIDE SEQUENCE [LARGE SCALE GENOMIC DNA]</scope>
    <source>
        <strain evidence="1 2">DSM 19309</strain>
    </source>
</reference>